<sequence>MLTPVLHFTSCKTETESEKKLVSEKASLAEATTVRDTPMMLGTSIYKHLENKANLSVYRNALTIKLKELLMGTEGPYTLIVPTNEALRNLSTNDLDESFLKKYIVKGKMTTAFLVKRIREHGGVYTFVALAGNELKATRDGMDIMILDPFGNEASLKFTDYLAENGVVHTIDTFLK</sequence>
<comment type="caution">
    <text evidence="2">The sequence shown here is derived from an EMBL/GenBank/DDBJ whole genome shotgun (WGS) entry which is preliminary data.</text>
</comment>
<gene>
    <name evidence="2" type="ORF">ULMA_18940</name>
</gene>
<dbReference type="InterPro" id="IPR036378">
    <property type="entry name" value="FAS1_dom_sf"/>
</dbReference>
<dbReference type="PANTHER" id="PTHR10900:SF77">
    <property type="entry name" value="FI19380P1"/>
    <property type="match status" value="1"/>
</dbReference>
<name>A0A5J4IXW6_9FLAO</name>
<proteinExistence type="predicted"/>
<dbReference type="EMBL" id="BKCG01000004">
    <property type="protein sequence ID" value="GER59786.1"/>
    <property type="molecule type" value="Genomic_DNA"/>
</dbReference>
<dbReference type="Pfam" id="PF02469">
    <property type="entry name" value="Fasciclin"/>
    <property type="match status" value="1"/>
</dbReference>
<dbReference type="PROSITE" id="PS50213">
    <property type="entry name" value="FAS1"/>
    <property type="match status" value="1"/>
</dbReference>
<dbReference type="SMART" id="SM00554">
    <property type="entry name" value="FAS1"/>
    <property type="match status" value="1"/>
</dbReference>
<evidence type="ECO:0000313" key="3">
    <source>
        <dbReference type="Proteomes" id="UP000326509"/>
    </source>
</evidence>
<accession>A0A5J4IXW6</accession>
<evidence type="ECO:0000313" key="2">
    <source>
        <dbReference type="EMBL" id="GER59786.1"/>
    </source>
</evidence>
<organism evidence="2 3">
    <name type="scientific">Patiriisocius marinus</name>
    <dbReference type="NCBI Taxonomy" id="1397112"/>
    <lineage>
        <taxon>Bacteria</taxon>
        <taxon>Pseudomonadati</taxon>
        <taxon>Bacteroidota</taxon>
        <taxon>Flavobacteriia</taxon>
        <taxon>Flavobacteriales</taxon>
        <taxon>Flavobacteriaceae</taxon>
        <taxon>Patiriisocius</taxon>
    </lineage>
</organism>
<dbReference type="PANTHER" id="PTHR10900">
    <property type="entry name" value="PERIOSTIN-RELATED"/>
    <property type="match status" value="1"/>
</dbReference>
<evidence type="ECO:0000259" key="1">
    <source>
        <dbReference type="PROSITE" id="PS50213"/>
    </source>
</evidence>
<dbReference type="Proteomes" id="UP000326509">
    <property type="component" value="Unassembled WGS sequence"/>
</dbReference>
<feature type="domain" description="FAS1" evidence="1">
    <location>
        <begin position="42"/>
        <end position="175"/>
    </location>
</feature>
<reference evidence="2 3" key="1">
    <citation type="submission" date="2019-08" db="EMBL/GenBank/DDBJ databases">
        <title>Draft genome sequence of Ulvibacter marinus type strain NBRC 109484.</title>
        <authorList>
            <person name="Kawano K."/>
            <person name="Ushijima N."/>
            <person name="Kihara M."/>
            <person name="Itoh H."/>
        </authorList>
    </citation>
    <scope>NUCLEOTIDE SEQUENCE [LARGE SCALE GENOMIC DNA]</scope>
    <source>
        <strain evidence="2 3">NBRC 109484</strain>
    </source>
</reference>
<dbReference type="InterPro" id="IPR050904">
    <property type="entry name" value="Adhesion/Biosynth-related"/>
</dbReference>
<protein>
    <recommendedName>
        <fullName evidence="1">FAS1 domain-containing protein</fullName>
    </recommendedName>
</protein>
<dbReference type="InterPro" id="IPR000782">
    <property type="entry name" value="FAS1_domain"/>
</dbReference>
<dbReference type="AlphaFoldDB" id="A0A5J4IXW6"/>
<dbReference type="SUPFAM" id="SSF82153">
    <property type="entry name" value="FAS1 domain"/>
    <property type="match status" value="1"/>
</dbReference>
<dbReference type="Gene3D" id="2.30.180.10">
    <property type="entry name" value="FAS1 domain"/>
    <property type="match status" value="1"/>
</dbReference>
<keyword evidence="3" id="KW-1185">Reference proteome</keyword>